<protein>
    <submittedName>
        <fullName evidence="4">Uncharacterized protein</fullName>
    </submittedName>
</protein>
<proteinExistence type="predicted"/>
<dbReference type="SUPFAM" id="SSF50876">
    <property type="entry name" value="Avidin/streptavidin"/>
    <property type="match status" value="1"/>
</dbReference>
<evidence type="ECO:0000256" key="1">
    <source>
        <dbReference type="ARBA" id="ARBA00004613"/>
    </source>
</evidence>
<evidence type="ECO:0000256" key="3">
    <source>
        <dbReference type="ARBA" id="ARBA00022729"/>
    </source>
</evidence>
<dbReference type="Proteomes" id="UP000651977">
    <property type="component" value="Unassembled WGS sequence"/>
</dbReference>
<evidence type="ECO:0000256" key="2">
    <source>
        <dbReference type="ARBA" id="ARBA00022525"/>
    </source>
</evidence>
<dbReference type="Gene3D" id="2.40.128.30">
    <property type="entry name" value="Avidin-like"/>
    <property type="match status" value="1"/>
</dbReference>
<dbReference type="EMBL" id="BMDY01000019">
    <property type="protein sequence ID" value="GGB14172.1"/>
    <property type="molecule type" value="Genomic_DNA"/>
</dbReference>
<comment type="caution">
    <text evidence="4">The sequence shown here is derived from an EMBL/GenBank/DDBJ whole genome shotgun (WGS) entry which is preliminary data.</text>
</comment>
<keyword evidence="3" id="KW-0732">Signal</keyword>
<comment type="subcellular location">
    <subcellularLocation>
        <location evidence="1">Secreted</location>
    </subcellularLocation>
</comment>
<evidence type="ECO:0000313" key="4">
    <source>
        <dbReference type="EMBL" id="GGB14172.1"/>
    </source>
</evidence>
<name>A0ABQ1I6Q5_9ALTE</name>
<accession>A0ABQ1I6Q5</accession>
<dbReference type="Pfam" id="PF01382">
    <property type="entry name" value="Avidin"/>
    <property type="match status" value="1"/>
</dbReference>
<keyword evidence="2" id="KW-0964">Secreted</keyword>
<dbReference type="InterPro" id="IPR036896">
    <property type="entry name" value="Avidin-like_sf"/>
</dbReference>
<reference evidence="5" key="1">
    <citation type="journal article" date="2019" name="Int. J. Syst. Evol. Microbiol.">
        <title>The Global Catalogue of Microorganisms (GCM) 10K type strain sequencing project: providing services to taxonomists for standard genome sequencing and annotation.</title>
        <authorList>
            <consortium name="The Broad Institute Genomics Platform"/>
            <consortium name="The Broad Institute Genome Sequencing Center for Infectious Disease"/>
            <person name="Wu L."/>
            <person name="Ma J."/>
        </authorList>
    </citation>
    <scope>NUCLEOTIDE SEQUENCE [LARGE SCALE GENOMIC DNA]</scope>
    <source>
        <strain evidence="5">CGMCC 1.10131</strain>
    </source>
</reference>
<keyword evidence="5" id="KW-1185">Reference proteome</keyword>
<dbReference type="RefSeq" id="WP_055731323.1">
    <property type="nucleotide sequence ID" value="NZ_BMDY01000019.1"/>
</dbReference>
<evidence type="ECO:0000313" key="5">
    <source>
        <dbReference type="Proteomes" id="UP000651977"/>
    </source>
</evidence>
<sequence>MSDVINGTWNNSYGSSMQLSLVDQQIYGTYRSHTGSTGVYLLVGNCSSNAPTKAAGKNLAFSIFWRSIQGDKADDSWHWAGSMCGQLLADGQMTLSNTIVVSVPFEQFSKGNYVDELVFTKQSESSELDIPKLFASTEPKAAQAQPLVGTWANQTSQLTIQAVNMLTGLAKASLSQQEKTLQLLGFIDVYAGSALAQSFSFTGIDPKSQQTMSICGALEQQQTELTIYQWISQSTPADTSFMQARIAAQLLVKQAS</sequence>
<organism evidence="4 5">
    <name type="scientific">Agarivorans gilvus</name>
    <dbReference type="NCBI Taxonomy" id="680279"/>
    <lineage>
        <taxon>Bacteria</taxon>
        <taxon>Pseudomonadati</taxon>
        <taxon>Pseudomonadota</taxon>
        <taxon>Gammaproteobacteria</taxon>
        <taxon>Alteromonadales</taxon>
        <taxon>Alteromonadaceae</taxon>
        <taxon>Agarivorans</taxon>
    </lineage>
</organism>
<dbReference type="InterPro" id="IPR005468">
    <property type="entry name" value="Avidin/str"/>
</dbReference>
<gene>
    <name evidence="4" type="ORF">GCM10007414_29490</name>
</gene>